<sequence length="228" mass="26777">MKALECFLRQKRWSNNISQFSLLSFIKKEKPLPCPNILKHLRLVKKLEKQGYADDMEIPKNLKTLLGLYLREKEKHSQIGPTNPVDRVGLNFTEELEKSILVWHVATNISMPTFEELLTVSETYLNQRQLVNEEDNNNDIKIFLKNRLPGLLRKLNEQALEERWKIISWTWLEMLPYAAIKCRGIQHAQHLKNGGEFLSHVSGFSVLLEITHEDLHHTHQMLQDYSIR</sequence>
<evidence type="ECO:0000313" key="2">
    <source>
        <dbReference type="Proteomes" id="UP000323000"/>
    </source>
</evidence>
<comment type="caution">
    <text evidence="1">The sequence shown here is derived from an EMBL/GenBank/DDBJ whole genome shotgun (WGS) entry which is preliminary data.</text>
</comment>
<dbReference type="Pfam" id="PF04578">
    <property type="entry name" value="DUF594"/>
    <property type="match status" value="1"/>
</dbReference>
<gene>
    <name evidence="1" type="ORF">EZV62_003632</name>
</gene>
<dbReference type="PANTHER" id="PTHR31325">
    <property type="entry name" value="OS01G0798800 PROTEIN-RELATED"/>
    <property type="match status" value="1"/>
</dbReference>
<evidence type="ECO:0000313" key="1">
    <source>
        <dbReference type="EMBL" id="TXG68697.1"/>
    </source>
</evidence>
<proteinExistence type="predicted"/>
<dbReference type="InterPro" id="IPR007658">
    <property type="entry name" value="DUF594"/>
</dbReference>
<keyword evidence="2" id="KW-1185">Reference proteome</keyword>
<dbReference type="Proteomes" id="UP000323000">
    <property type="component" value="Chromosome 2"/>
</dbReference>
<accession>A0A5C7IHA0</accession>
<name>A0A5C7IHA0_9ROSI</name>
<dbReference type="AlphaFoldDB" id="A0A5C7IHA0"/>
<organism evidence="1 2">
    <name type="scientific">Acer yangbiense</name>
    <dbReference type="NCBI Taxonomy" id="1000413"/>
    <lineage>
        <taxon>Eukaryota</taxon>
        <taxon>Viridiplantae</taxon>
        <taxon>Streptophyta</taxon>
        <taxon>Embryophyta</taxon>
        <taxon>Tracheophyta</taxon>
        <taxon>Spermatophyta</taxon>
        <taxon>Magnoliopsida</taxon>
        <taxon>eudicotyledons</taxon>
        <taxon>Gunneridae</taxon>
        <taxon>Pentapetalae</taxon>
        <taxon>rosids</taxon>
        <taxon>malvids</taxon>
        <taxon>Sapindales</taxon>
        <taxon>Sapindaceae</taxon>
        <taxon>Hippocastanoideae</taxon>
        <taxon>Acereae</taxon>
        <taxon>Acer</taxon>
    </lineage>
</organism>
<dbReference type="OrthoDB" id="10429973at2759"/>
<dbReference type="EMBL" id="VAHF01000002">
    <property type="protein sequence ID" value="TXG68697.1"/>
    <property type="molecule type" value="Genomic_DNA"/>
</dbReference>
<reference evidence="2" key="1">
    <citation type="journal article" date="2019" name="Gigascience">
        <title>De novo genome assembly of the endangered Acer yangbiense, a plant species with extremely small populations endemic to Yunnan Province, China.</title>
        <authorList>
            <person name="Yang J."/>
            <person name="Wariss H.M."/>
            <person name="Tao L."/>
            <person name="Zhang R."/>
            <person name="Yun Q."/>
            <person name="Hollingsworth P."/>
            <person name="Dao Z."/>
            <person name="Luo G."/>
            <person name="Guo H."/>
            <person name="Ma Y."/>
            <person name="Sun W."/>
        </authorList>
    </citation>
    <scope>NUCLEOTIDE SEQUENCE [LARGE SCALE GENOMIC DNA]</scope>
    <source>
        <strain evidence="2">cv. Malutang</strain>
    </source>
</reference>
<protein>
    <submittedName>
        <fullName evidence="1">Uncharacterized protein</fullName>
    </submittedName>
</protein>